<dbReference type="SUPFAM" id="SSF143100">
    <property type="entry name" value="TTHA1013/TTHA0281-like"/>
    <property type="match status" value="1"/>
</dbReference>
<proteinExistence type="predicted"/>
<evidence type="ECO:0000313" key="2">
    <source>
        <dbReference type="EMBL" id="PWY55517.1"/>
    </source>
</evidence>
<dbReference type="Gene3D" id="3.30.160.250">
    <property type="match status" value="1"/>
</dbReference>
<organism evidence="1 4">
    <name type="scientific">Legionella qingyii</name>
    <dbReference type="NCBI Taxonomy" id="2184757"/>
    <lineage>
        <taxon>Bacteria</taxon>
        <taxon>Pseudomonadati</taxon>
        <taxon>Pseudomonadota</taxon>
        <taxon>Gammaproteobacteria</taxon>
        <taxon>Legionellales</taxon>
        <taxon>Legionellaceae</taxon>
        <taxon>Legionella</taxon>
    </lineage>
</organism>
<keyword evidence="5" id="KW-1185">Reference proteome</keyword>
<dbReference type="RefSeq" id="WP_110142774.1">
    <property type="nucleotide sequence ID" value="NZ_QHJG01000017.1"/>
</dbReference>
<evidence type="ECO:0000313" key="5">
    <source>
        <dbReference type="Proteomes" id="UP000287374"/>
    </source>
</evidence>
<name>A0A317TY84_9GAMM</name>
<dbReference type="OrthoDB" id="5419659at2"/>
<reference evidence="1 4" key="1">
    <citation type="submission" date="2018-05" db="EMBL/GenBank/DDBJ databases">
        <title>Legionella qingyii sp.nov., whole genome shotgun sequence.</title>
        <authorList>
            <person name="Wu H."/>
            <person name="Zhu Q."/>
            <person name="Hu C."/>
        </authorList>
    </citation>
    <scope>NUCLEOTIDE SEQUENCE [LARGE SCALE GENOMIC DNA]</scope>
    <source>
        <strain evidence="1 4">HEB18</strain>
    </source>
</reference>
<dbReference type="EMBL" id="QHJG01000031">
    <property type="protein sequence ID" value="PWY54583.1"/>
    <property type="molecule type" value="Genomic_DNA"/>
</dbReference>
<dbReference type="Proteomes" id="UP000247152">
    <property type="component" value="Unassembled WGS sequence"/>
</dbReference>
<comment type="caution">
    <text evidence="1">The sequence shown here is derived from an EMBL/GenBank/DDBJ whole genome shotgun (WGS) entry which is preliminary data.</text>
</comment>
<reference evidence="3 5" key="2">
    <citation type="submission" date="2018-12" db="EMBL/GenBank/DDBJ databases">
        <title>Legionella sp,whole genome shotgun sequence.</title>
        <authorList>
            <person name="Wu H."/>
        </authorList>
    </citation>
    <scope>NUCLEOTIDE SEQUENCE [LARGE SCALE GENOMIC DNA]</scope>
    <source>
        <strain evidence="3">Km489</strain>
        <strain evidence="5">km489</strain>
    </source>
</reference>
<gene>
    <name evidence="2" type="ORF">DGG96_11340</name>
    <name evidence="1" type="ORF">DGG96_16390</name>
    <name evidence="3" type="ORF">ELY20_12285</name>
</gene>
<dbReference type="AlphaFoldDB" id="A0A317TY84"/>
<dbReference type="Proteomes" id="UP000287374">
    <property type="component" value="Unassembled WGS sequence"/>
</dbReference>
<evidence type="ECO:0000313" key="3">
    <source>
        <dbReference type="EMBL" id="RUR21475.1"/>
    </source>
</evidence>
<dbReference type="EMBL" id="QHJG01000017">
    <property type="protein sequence ID" value="PWY55517.1"/>
    <property type="molecule type" value="Genomic_DNA"/>
</dbReference>
<protein>
    <submittedName>
        <fullName evidence="3">Type II toxin-antitoxin system HicB family antitoxin</fullName>
    </submittedName>
</protein>
<sequence length="78" mass="8754">MNPMKLTAVIEQDEFGFSAYIEQISGINTQGDDLNEVRDNLKEALSIIADIKGIHDYKITKEVIIDKSSSIHQTSRES</sequence>
<evidence type="ECO:0000313" key="1">
    <source>
        <dbReference type="EMBL" id="PWY54583.1"/>
    </source>
</evidence>
<dbReference type="EMBL" id="RZGX01000016">
    <property type="protein sequence ID" value="RUR21475.1"/>
    <property type="molecule type" value="Genomic_DNA"/>
</dbReference>
<dbReference type="InterPro" id="IPR035069">
    <property type="entry name" value="TTHA1013/TTHA0281-like"/>
</dbReference>
<accession>A0A317TY84</accession>
<evidence type="ECO:0000313" key="4">
    <source>
        <dbReference type="Proteomes" id="UP000247152"/>
    </source>
</evidence>